<dbReference type="RefSeq" id="YP_009275266.1">
    <property type="nucleotide sequence ID" value="NC_030925.1"/>
</dbReference>
<proteinExistence type="predicted"/>
<dbReference type="EMBL" id="KU640380">
    <property type="protein sequence ID" value="AMQ66576.1"/>
    <property type="molecule type" value="Genomic_DNA"/>
</dbReference>
<evidence type="ECO:0000313" key="2">
    <source>
        <dbReference type="Proteomes" id="UP000201588"/>
    </source>
</evidence>
<accession>A0A142F1B9</accession>
<evidence type="ECO:0000313" key="1">
    <source>
        <dbReference type="EMBL" id="AMQ66576.1"/>
    </source>
</evidence>
<dbReference type="Proteomes" id="UP000201588">
    <property type="component" value="Segment"/>
</dbReference>
<protein>
    <submittedName>
        <fullName evidence="1">Uncharacterized protein</fullName>
    </submittedName>
</protein>
<name>A0A142F1B9_9CAUD</name>
<organism evidence="1 2">
    <name type="scientific">Bacillus phage Shbh1</name>
    <dbReference type="NCBI Taxonomy" id="1796992"/>
    <lineage>
        <taxon>Viruses</taxon>
        <taxon>Duplodnaviria</taxon>
        <taxon>Heunggongvirae</taxon>
        <taxon>Uroviricota</taxon>
        <taxon>Caudoviricetes</taxon>
        <taxon>Herelleviridae</taxon>
        <taxon>Bastillevirinae</taxon>
        <taxon>Shalavirus</taxon>
        <taxon>Shalavirus Shbh1</taxon>
    </lineage>
</organism>
<dbReference type="KEGG" id="vg:28799461"/>
<dbReference type="GeneID" id="28799461"/>
<keyword evidence="2" id="KW-1185">Reference proteome</keyword>
<reference evidence="1 2" key="1">
    <citation type="submission" date="2016-01" db="EMBL/GenBank/DDBJ databases">
        <title>Isolation and characterization of bacteriophages from East Africa Rift Valley soda lakes.</title>
        <authorList>
            <person name="van Zyl L.J."/>
            <person name="Nemavhulani S."/>
            <person name="Cowan D.A."/>
            <person name="Trindade M.I."/>
        </authorList>
    </citation>
    <scope>NUCLEOTIDE SEQUENCE [LARGE SCALE GENOMIC DNA]</scope>
</reference>
<sequence length="106" mass="12271">MRVSDRKSLLHSLRDTVEFFKSRATVGVMRTEHSIFIPSELLSGEDVAEETDEFIKASRYINKKVEWCCPVSAEQQNGLLKGIEFVFQFSKDTKFDDIIEYLEGKM</sequence>
<dbReference type="OrthoDB" id="17557at10239"/>